<dbReference type="Proteomes" id="UP001141327">
    <property type="component" value="Unassembled WGS sequence"/>
</dbReference>
<feature type="transmembrane region" description="Helical" evidence="6">
    <location>
        <begin position="81"/>
        <end position="101"/>
    </location>
</feature>
<keyword evidence="9" id="KW-1185">Reference proteome</keyword>
<feature type="transmembrane region" description="Helical" evidence="6">
    <location>
        <begin position="140"/>
        <end position="162"/>
    </location>
</feature>
<protein>
    <submittedName>
        <fullName evidence="8">Integral membrane protein</fullName>
    </submittedName>
</protein>
<feature type="transmembrane region" description="Helical" evidence="6">
    <location>
        <begin position="108"/>
        <end position="128"/>
    </location>
</feature>
<feature type="transmembrane region" description="Helical" evidence="6">
    <location>
        <begin position="12"/>
        <end position="30"/>
    </location>
</feature>
<evidence type="ECO:0000256" key="4">
    <source>
        <dbReference type="ARBA" id="ARBA00023136"/>
    </source>
</evidence>
<reference evidence="8" key="1">
    <citation type="journal article" date="2022" name="bioRxiv">
        <title>Genomics of Preaxostyla Flagellates Illuminates Evolutionary Transitions and the Path Towards Mitochondrial Loss.</title>
        <authorList>
            <person name="Novak L.V.F."/>
            <person name="Treitli S.C."/>
            <person name="Pyrih J."/>
            <person name="Halakuc P."/>
            <person name="Pipaliya S.V."/>
            <person name="Vacek V."/>
            <person name="Brzon O."/>
            <person name="Soukal P."/>
            <person name="Eme L."/>
            <person name="Dacks J.B."/>
            <person name="Karnkowska A."/>
            <person name="Elias M."/>
            <person name="Hampl V."/>
        </authorList>
    </citation>
    <scope>NUCLEOTIDE SEQUENCE</scope>
    <source>
        <strain evidence="8">RCP-MX</strain>
    </source>
</reference>
<evidence type="ECO:0000256" key="2">
    <source>
        <dbReference type="ARBA" id="ARBA00022692"/>
    </source>
</evidence>
<dbReference type="PROSITE" id="PS51751">
    <property type="entry name" value="EXPERA"/>
    <property type="match status" value="1"/>
</dbReference>
<evidence type="ECO:0000256" key="3">
    <source>
        <dbReference type="ARBA" id="ARBA00022989"/>
    </source>
</evidence>
<keyword evidence="3 5" id="KW-1133">Transmembrane helix</keyword>
<gene>
    <name evidence="8" type="ORF">PAPYR_6444</name>
</gene>
<sequence>MQITTPISKRALDFFFIVGFSMFFVIAWLIDYINAIAPVGGFTPDTAALLSWPPKWMVKGYFWWCESCDPLLLANPMWFKFLSALSPFVFSPFYLVAIYAIYTGKNWIRMPIVVYASMLFLDLLTIFVDEFYGPTPSPNPLLFAMGYGPYLLFPLALLARFWNEAPFSPRPKSRSA</sequence>
<evidence type="ECO:0000256" key="6">
    <source>
        <dbReference type="SAM" id="Phobius"/>
    </source>
</evidence>
<feature type="domain" description="EXPERA" evidence="7">
    <location>
        <begin position="12"/>
        <end position="158"/>
    </location>
</feature>
<proteinExistence type="predicted"/>
<comment type="subcellular location">
    <subcellularLocation>
        <location evidence="1">Membrane</location>
        <topology evidence="1">Multi-pass membrane protein</topology>
    </subcellularLocation>
</comment>
<accession>A0ABQ8UJP0</accession>
<evidence type="ECO:0000313" key="9">
    <source>
        <dbReference type="Proteomes" id="UP001141327"/>
    </source>
</evidence>
<evidence type="ECO:0000259" key="7">
    <source>
        <dbReference type="PROSITE" id="PS51751"/>
    </source>
</evidence>
<dbReference type="InterPro" id="IPR033118">
    <property type="entry name" value="EXPERA"/>
</dbReference>
<keyword evidence="2 5" id="KW-0812">Transmembrane</keyword>
<dbReference type="Pfam" id="PF05241">
    <property type="entry name" value="EBP"/>
    <property type="match status" value="1"/>
</dbReference>
<evidence type="ECO:0000256" key="1">
    <source>
        <dbReference type="ARBA" id="ARBA00004141"/>
    </source>
</evidence>
<keyword evidence="4 5" id="KW-0472">Membrane</keyword>
<organism evidence="8 9">
    <name type="scientific">Paratrimastix pyriformis</name>
    <dbReference type="NCBI Taxonomy" id="342808"/>
    <lineage>
        <taxon>Eukaryota</taxon>
        <taxon>Metamonada</taxon>
        <taxon>Preaxostyla</taxon>
        <taxon>Paratrimastigidae</taxon>
        <taxon>Paratrimastix</taxon>
    </lineage>
</organism>
<comment type="caution">
    <text evidence="8">The sequence shown here is derived from an EMBL/GenBank/DDBJ whole genome shotgun (WGS) entry which is preliminary data.</text>
</comment>
<evidence type="ECO:0000313" key="8">
    <source>
        <dbReference type="EMBL" id="KAJ4457922.1"/>
    </source>
</evidence>
<dbReference type="EMBL" id="JAPMOS010000037">
    <property type="protein sequence ID" value="KAJ4457922.1"/>
    <property type="molecule type" value="Genomic_DNA"/>
</dbReference>
<evidence type="ECO:0000256" key="5">
    <source>
        <dbReference type="PROSITE-ProRule" id="PRU01087"/>
    </source>
</evidence>
<name>A0ABQ8UJP0_9EUKA</name>